<dbReference type="AlphaFoldDB" id="A0AAW0TQT2"/>
<comment type="subcellular location">
    <subcellularLocation>
        <location evidence="1">Membrane</location>
        <topology evidence="1">Multi-pass membrane protein</topology>
    </subcellularLocation>
</comment>
<feature type="transmembrane region" description="Helical" evidence="8">
    <location>
        <begin position="448"/>
        <end position="469"/>
    </location>
</feature>
<keyword evidence="5 8" id="KW-1133">Transmembrane helix</keyword>
<feature type="transmembrane region" description="Helical" evidence="8">
    <location>
        <begin position="77"/>
        <end position="94"/>
    </location>
</feature>
<feature type="transmembrane region" description="Helical" evidence="8">
    <location>
        <begin position="259"/>
        <end position="282"/>
    </location>
</feature>
<reference evidence="9 10" key="1">
    <citation type="submission" date="2023-03" db="EMBL/GenBank/DDBJ databases">
        <title>High-quality genome of Scylla paramamosain provides insights in environmental adaptation.</title>
        <authorList>
            <person name="Zhang L."/>
        </authorList>
    </citation>
    <scope>NUCLEOTIDE SEQUENCE [LARGE SCALE GENOMIC DNA]</scope>
    <source>
        <strain evidence="9">LZ_2023a</strain>
        <tissue evidence="9">Muscle</tissue>
    </source>
</reference>
<feature type="region of interest" description="Disordered" evidence="7">
    <location>
        <begin position="1"/>
        <end position="44"/>
    </location>
</feature>
<dbReference type="GO" id="GO:0015086">
    <property type="term" value="F:cadmium ion transmembrane transporter activity"/>
    <property type="evidence" value="ECO:0007669"/>
    <property type="project" value="TreeGrafter"/>
</dbReference>
<comment type="caution">
    <text evidence="9">The sequence shown here is derived from an EMBL/GenBank/DDBJ whole genome shotgun (WGS) entry which is preliminary data.</text>
</comment>
<evidence type="ECO:0000256" key="5">
    <source>
        <dbReference type="ARBA" id="ARBA00022989"/>
    </source>
</evidence>
<dbReference type="HAMAP" id="MF_00221">
    <property type="entry name" value="NRAMP"/>
    <property type="match status" value="1"/>
</dbReference>
<gene>
    <name evidence="9" type="ORF">O3P69_009081</name>
</gene>
<dbReference type="Proteomes" id="UP001487740">
    <property type="component" value="Unassembled WGS sequence"/>
</dbReference>
<dbReference type="EMBL" id="JARAKH010000027">
    <property type="protein sequence ID" value="KAK8389836.1"/>
    <property type="molecule type" value="Genomic_DNA"/>
</dbReference>
<dbReference type="NCBIfam" id="NF037982">
    <property type="entry name" value="Nramp_1"/>
    <property type="match status" value="1"/>
</dbReference>
<sequence length="586" mass="65447">MSGQINSGVSEEDQRRTPEESPTQSPSLSSPAFPTHTVSGATENSYLTSSGEFETYFDNERIHIPESENKLFSFRKLWAFTGPGFLMSIAYLDPGNIESDLQSGAAASYKLLWVLMWATLLGLVMQRLSARLGTVTGLHLAEVCYRYYPKVPRLLLWIMVEIAIIGSDMQEVIGTSIALYLLSNKAIPLWGGVLLTVADTFTFLSLDRYGLRKLEAFFGFLITVMAITFGYQYGVSKPDQVEVLKGLFIPGCSGCDNRALLQAVGIVGAVIMPHNLYLHSALVKSREVDRTKKEEVREANKYFFVEACIALLTSFIINVFVVSVFAKGLFGVTNHEVHERCVSMNNTHSDVFQDNDELVDADLYKAGVFLGCTYGITCMYIWAVGILAAGQSSTMTGTYVGQFAMEGFLNLRWKRWQRVLLTRTIAITPTFFIAFYQDINDLTGMNDLLNAVMSLQLPFALIPTITFTSAHKVMGDFRNGIFTKVLASLLSLVIIAINLWFVINFLNTTLNGQWWAYLLVVCCGVFYFSLIIYLTFFLVAAFGINLCCNIPIISKHLEQTAYFLDLKEGMPEAATMPQHIRLEESN</sequence>
<organism evidence="9 10">
    <name type="scientific">Scylla paramamosain</name>
    <name type="common">Mud crab</name>
    <dbReference type="NCBI Taxonomy" id="85552"/>
    <lineage>
        <taxon>Eukaryota</taxon>
        <taxon>Metazoa</taxon>
        <taxon>Ecdysozoa</taxon>
        <taxon>Arthropoda</taxon>
        <taxon>Crustacea</taxon>
        <taxon>Multicrustacea</taxon>
        <taxon>Malacostraca</taxon>
        <taxon>Eumalacostraca</taxon>
        <taxon>Eucarida</taxon>
        <taxon>Decapoda</taxon>
        <taxon>Pleocyemata</taxon>
        <taxon>Brachyura</taxon>
        <taxon>Eubrachyura</taxon>
        <taxon>Portunoidea</taxon>
        <taxon>Portunidae</taxon>
        <taxon>Portuninae</taxon>
        <taxon>Scylla</taxon>
    </lineage>
</organism>
<dbReference type="Pfam" id="PF01566">
    <property type="entry name" value="Nramp"/>
    <property type="match status" value="1"/>
</dbReference>
<accession>A0AAW0TQT2</accession>
<dbReference type="GO" id="GO:0005381">
    <property type="term" value="F:iron ion transmembrane transporter activity"/>
    <property type="evidence" value="ECO:0007669"/>
    <property type="project" value="TreeGrafter"/>
</dbReference>
<evidence type="ECO:0000256" key="1">
    <source>
        <dbReference type="ARBA" id="ARBA00004141"/>
    </source>
</evidence>
<keyword evidence="6 8" id="KW-0472">Membrane</keyword>
<keyword evidence="4 8" id="KW-0812">Transmembrane</keyword>
<dbReference type="GO" id="GO:0010008">
    <property type="term" value="C:endosome membrane"/>
    <property type="evidence" value="ECO:0007669"/>
    <property type="project" value="TreeGrafter"/>
</dbReference>
<evidence type="ECO:0000313" key="10">
    <source>
        <dbReference type="Proteomes" id="UP001487740"/>
    </source>
</evidence>
<dbReference type="PANTHER" id="PTHR11706:SF33">
    <property type="entry name" value="NATURAL RESISTANCE-ASSOCIATED MACROPHAGE PROTEIN 2"/>
    <property type="match status" value="1"/>
</dbReference>
<feature type="transmembrane region" description="Helical" evidence="8">
    <location>
        <begin position="366"/>
        <end position="389"/>
    </location>
</feature>
<evidence type="ECO:0000256" key="2">
    <source>
        <dbReference type="ARBA" id="ARBA00006670"/>
    </source>
</evidence>
<dbReference type="GO" id="GO:0005886">
    <property type="term" value="C:plasma membrane"/>
    <property type="evidence" value="ECO:0007669"/>
    <property type="project" value="TreeGrafter"/>
</dbReference>
<dbReference type="EMBL" id="JARAKH010000027">
    <property type="protein sequence ID" value="KAK8389835.1"/>
    <property type="molecule type" value="Genomic_DNA"/>
</dbReference>
<dbReference type="PANTHER" id="PTHR11706">
    <property type="entry name" value="SOLUTE CARRIER PROTEIN FAMILY 11 MEMBER"/>
    <property type="match status" value="1"/>
</dbReference>
<keyword evidence="10" id="KW-1185">Reference proteome</keyword>
<feature type="transmembrane region" description="Helical" evidence="8">
    <location>
        <begin position="216"/>
        <end position="234"/>
    </location>
</feature>
<proteinExistence type="inferred from homology"/>
<comment type="similarity">
    <text evidence="2">Belongs to the NRAMP family.</text>
</comment>
<name>A0AAW0TQT2_SCYPA</name>
<feature type="transmembrane region" description="Helical" evidence="8">
    <location>
        <begin position="515"/>
        <end position="548"/>
    </location>
</feature>
<feature type="transmembrane region" description="Helical" evidence="8">
    <location>
        <begin position="303"/>
        <end position="326"/>
    </location>
</feature>
<dbReference type="NCBIfam" id="TIGR01197">
    <property type="entry name" value="nramp"/>
    <property type="match status" value="1"/>
</dbReference>
<evidence type="ECO:0000313" key="9">
    <source>
        <dbReference type="EMBL" id="KAK8389836.1"/>
    </source>
</evidence>
<evidence type="ECO:0000256" key="6">
    <source>
        <dbReference type="ARBA" id="ARBA00023136"/>
    </source>
</evidence>
<protein>
    <recommendedName>
        <fullName evidence="11">Malvolio</fullName>
    </recommendedName>
</protein>
<feature type="compositionally biased region" description="Polar residues" evidence="7">
    <location>
        <begin position="20"/>
        <end position="44"/>
    </location>
</feature>
<evidence type="ECO:0000256" key="8">
    <source>
        <dbReference type="SAM" id="Phobius"/>
    </source>
</evidence>
<evidence type="ECO:0000256" key="7">
    <source>
        <dbReference type="SAM" id="MobiDB-lite"/>
    </source>
</evidence>
<dbReference type="InterPro" id="IPR001046">
    <property type="entry name" value="NRAMP_fam"/>
</dbReference>
<evidence type="ECO:0008006" key="11">
    <source>
        <dbReference type="Google" id="ProtNLM"/>
    </source>
</evidence>
<dbReference type="PRINTS" id="PR00447">
    <property type="entry name" value="NATRESASSCMP"/>
</dbReference>
<keyword evidence="3" id="KW-0813">Transport</keyword>
<evidence type="ECO:0000256" key="4">
    <source>
        <dbReference type="ARBA" id="ARBA00022692"/>
    </source>
</evidence>
<evidence type="ECO:0000256" key="3">
    <source>
        <dbReference type="ARBA" id="ARBA00022448"/>
    </source>
</evidence>
<feature type="transmembrane region" description="Helical" evidence="8">
    <location>
        <begin position="419"/>
        <end position="436"/>
    </location>
</feature>
<feature type="transmembrane region" description="Helical" evidence="8">
    <location>
        <begin position="106"/>
        <end position="124"/>
    </location>
</feature>
<dbReference type="GO" id="GO:0005384">
    <property type="term" value="F:manganese ion transmembrane transporter activity"/>
    <property type="evidence" value="ECO:0007669"/>
    <property type="project" value="TreeGrafter"/>
</dbReference>
<feature type="transmembrane region" description="Helical" evidence="8">
    <location>
        <begin position="481"/>
        <end position="503"/>
    </location>
</feature>